<feature type="region of interest" description="Disordered" evidence="1">
    <location>
        <begin position="479"/>
        <end position="502"/>
    </location>
</feature>
<feature type="transmembrane region" description="Helical" evidence="2">
    <location>
        <begin position="103"/>
        <end position="120"/>
    </location>
</feature>
<keyword evidence="2" id="KW-1133">Transmembrane helix</keyword>
<accession>A0A9Q8SNW9</accession>
<evidence type="ECO:0000313" key="3">
    <source>
        <dbReference type="EMBL" id="UQC80832.1"/>
    </source>
</evidence>
<dbReference type="Proteomes" id="UP000830671">
    <property type="component" value="Chromosome 3"/>
</dbReference>
<protein>
    <submittedName>
        <fullName evidence="3">Uncharacterized protein</fullName>
    </submittedName>
</protein>
<dbReference type="EMBL" id="CP019475">
    <property type="protein sequence ID" value="UQC80832.1"/>
    <property type="molecule type" value="Genomic_DNA"/>
</dbReference>
<feature type="region of interest" description="Disordered" evidence="1">
    <location>
        <begin position="409"/>
        <end position="434"/>
    </location>
</feature>
<evidence type="ECO:0000313" key="4">
    <source>
        <dbReference type="Proteomes" id="UP000830671"/>
    </source>
</evidence>
<evidence type="ECO:0000256" key="2">
    <source>
        <dbReference type="SAM" id="Phobius"/>
    </source>
</evidence>
<gene>
    <name evidence="3" type="ORF">CLUP02_06317</name>
</gene>
<dbReference type="RefSeq" id="XP_049142460.1">
    <property type="nucleotide sequence ID" value="XM_049285317.1"/>
</dbReference>
<feature type="region of interest" description="Disordered" evidence="1">
    <location>
        <begin position="352"/>
        <end position="393"/>
    </location>
</feature>
<feature type="region of interest" description="Disordered" evidence="1">
    <location>
        <begin position="517"/>
        <end position="536"/>
    </location>
</feature>
<feature type="compositionally biased region" description="Low complexity" evidence="1">
    <location>
        <begin position="352"/>
        <end position="381"/>
    </location>
</feature>
<sequence>MTSGGPPLLPTFPLLRLLESFSKAHCGNLKGLSNETIVAVYRVRFTAFNLEAVFPGQGLVSLDILQPGWEFLLLISDVPAFWKSNYLPPGSPHHSLPFRASRALFRLTTPVVIVMIFILLEQQHQLRRPESKASEEHHPYHKQETAAMVLHRQQAQFDRSRWRMALLVPLWILQLLVFLVVIALFSWRLSDTLRNWETEEETKGMFPMVEVVWESVNIAFSLVCLFSTFYEISKLAAETLTPWTMLFTHILKIVCSLAVLALDVVVFVQRKDSHYSVVGLGLDCFLLILVAIPGVYSIQTYRRLVKYDDYHYPVNHKPYGFNDLEGETSYNGRLSIGGLSLADRSLRRISTSSTKSSLQKQETQQTAQQQQQQESEATSLQRRPSQYNNERDTQFDRYMVERAMSNEFGWANNSSPGADPLGRSDSYVGSGSMSNGKVVTRESMGRAPSWGSSHVLVAVPEMDEEEAVHGRGGDRQALLGHRRQDSDDSVVGPSSPPILSAMPPLPRIEIEESDIVGGGAGENTWERKRKRSQHSVSDCKLVSPMVGPSGGAPYTGIIREVHGLNFESIWISAFLLKSPLQATVSTPEKIL</sequence>
<proteinExistence type="predicted"/>
<dbReference type="AlphaFoldDB" id="A0A9Q8SNW9"/>
<keyword evidence="2" id="KW-0812">Transmembrane</keyword>
<organism evidence="3 4">
    <name type="scientific">Colletotrichum lupini</name>
    <dbReference type="NCBI Taxonomy" id="145971"/>
    <lineage>
        <taxon>Eukaryota</taxon>
        <taxon>Fungi</taxon>
        <taxon>Dikarya</taxon>
        <taxon>Ascomycota</taxon>
        <taxon>Pezizomycotina</taxon>
        <taxon>Sordariomycetes</taxon>
        <taxon>Hypocreomycetidae</taxon>
        <taxon>Glomerellales</taxon>
        <taxon>Glomerellaceae</taxon>
        <taxon>Colletotrichum</taxon>
        <taxon>Colletotrichum acutatum species complex</taxon>
    </lineage>
</organism>
<dbReference type="KEGG" id="clup:CLUP02_06317"/>
<reference evidence="3" key="1">
    <citation type="journal article" date="2021" name="Mol. Plant Microbe Interact.">
        <title>Complete Genome Sequence of the Plant-Pathogenic Fungus Colletotrichum lupini.</title>
        <authorList>
            <person name="Baroncelli R."/>
            <person name="Pensec F."/>
            <person name="Da Lio D."/>
            <person name="Boufleur T."/>
            <person name="Vicente I."/>
            <person name="Sarrocco S."/>
            <person name="Picot A."/>
            <person name="Baraldi E."/>
            <person name="Sukno S."/>
            <person name="Thon M."/>
            <person name="Le Floch G."/>
        </authorList>
    </citation>
    <scope>NUCLEOTIDE SEQUENCE</scope>
    <source>
        <strain evidence="3">IMI 504893</strain>
    </source>
</reference>
<keyword evidence="2" id="KW-0472">Membrane</keyword>
<evidence type="ECO:0000256" key="1">
    <source>
        <dbReference type="SAM" id="MobiDB-lite"/>
    </source>
</evidence>
<feature type="transmembrane region" description="Helical" evidence="2">
    <location>
        <begin position="250"/>
        <end position="269"/>
    </location>
</feature>
<feature type="transmembrane region" description="Helical" evidence="2">
    <location>
        <begin position="164"/>
        <end position="187"/>
    </location>
</feature>
<name>A0A9Q8SNW9_9PEZI</name>
<dbReference type="GeneID" id="73340327"/>
<feature type="transmembrane region" description="Helical" evidence="2">
    <location>
        <begin position="275"/>
        <end position="296"/>
    </location>
</feature>
<keyword evidence="4" id="KW-1185">Reference proteome</keyword>